<evidence type="ECO:0000313" key="1">
    <source>
        <dbReference type="EMBL" id="EEC15500.1"/>
    </source>
</evidence>
<dbReference type="VEuPathDB" id="VectorBase:ISCW011439"/>
<reference evidence="1 3" key="1">
    <citation type="submission" date="2008-03" db="EMBL/GenBank/DDBJ databases">
        <title>Annotation of Ixodes scapularis.</title>
        <authorList>
            <consortium name="Ixodes scapularis Genome Project Consortium"/>
            <person name="Caler E."/>
            <person name="Hannick L.I."/>
            <person name="Bidwell S."/>
            <person name="Joardar V."/>
            <person name="Thiagarajan M."/>
            <person name="Amedeo P."/>
            <person name="Galinsky K.J."/>
            <person name="Schobel S."/>
            <person name="Inman J."/>
            <person name="Hostetler J."/>
            <person name="Miller J."/>
            <person name="Hammond M."/>
            <person name="Megy K."/>
            <person name="Lawson D."/>
            <person name="Kodira C."/>
            <person name="Sutton G."/>
            <person name="Meyer J."/>
            <person name="Hill C.A."/>
            <person name="Birren B."/>
            <person name="Nene V."/>
            <person name="Collins F."/>
            <person name="Alarcon-Chaidez F."/>
            <person name="Wikel S."/>
            <person name="Strausberg R."/>
        </authorList>
    </citation>
    <scope>NUCLEOTIDE SEQUENCE [LARGE SCALE GENOMIC DNA]</scope>
    <source>
        <strain evidence="3">Wikel</strain>
        <strain evidence="1">Wikel colony</strain>
    </source>
</reference>
<gene>
    <name evidence="1" type="ORF">IscW_ISCW011439</name>
</gene>
<evidence type="ECO:0000313" key="2">
    <source>
        <dbReference type="EnsemblMetazoa" id="ISCW011439-PA"/>
    </source>
</evidence>
<dbReference type="EMBL" id="ABJB010459589">
    <property type="status" value="NOT_ANNOTATED_CDS"/>
    <property type="molecule type" value="Genomic_DNA"/>
</dbReference>
<evidence type="ECO:0000313" key="3">
    <source>
        <dbReference type="Proteomes" id="UP000001555"/>
    </source>
</evidence>
<protein>
    <submittedName>
        <fullName evidence="1 2">Uncharacterized protein</fullName>
    </submittedName>
</protein>
<keyword evidence="3" id="KW-1185">Reference proteome</keyword>
<name>B7Q9H8_IXOSC</name>
<dbReference type="EMBL" id="DS889189">
    <property type="protein sequence ID" value="EEC15500.1"/>
    <property type="molecule type" value="Genomic_DNA"/>
</dbReference>
<dbReference type="EnsemblMetazoa" id="ISCW011439-RA">
    <property type="protein sequence ID" value="ISCW011439-PA"/>
    <property type="gene ID" value="ISCW011439"/>
</dbReference>
<dbReference type="Proteomes" id="UP000001555">
    <property type="component" value="Unassembled WGS sequence"/>
</dbReference>
<accession>B7Q9H8</accession>
<organism>
    <name type="scientific">Ixodes scapularis</name>
    <name type="common">Black-legged tick</name>
    <name type="synonym">Deer tick</name>
    <dbReference type="NCBI Taxonomy" id="6945"/>
    <lineage>
        <taxon>Eukaryota</taxon>
        <taxon>Metazoa</taxon>
        <taxon>Ecdysozoa</taxon>
        <taxon>Arthropoda</taxon>
        <taxon>Chelicerata</taxon>
        <taxon>Arachnida</taxon>
        <taxon>Acari</taxon>
        <taxon>Parasitiformes</taxon>
        <taxon>Ixodida</taxon>
        <taxon>Ixodoidea</taxon>
        <taxon>Ixodidae</taxon>
        <taxon>Ixodinae</taxon>
        <taxon>Ixodes</taxon>
    </lineage>
</organism>
<feature type="non-terminal residue" evidence="1">
    <location>
        <position position="1"/>
    </location>
</feature>
<dbReference type="AlphaFoldDB" id="B7Q9H8"/>
<sequence length="107" mass="12214">NFAILILFKRRVQDSCLWNPGGKMRPLATTEKRSVIPETRQHCHYRNSSVITDIPLDCGESQVTMVRHTLIRRPISFPSGEVRVAAINALHCFKNLNSAKSDNHKHH</sequence>
<proteinExistence type="predicted"/>
<dbReference type="InParanoid" id="B7Q9H8"/>
<dbReference type="HOGENOM" id="CLU_2216439_0_0_1"/>
<reference evidence="2" key="2">
    <citation type="submission" date="2020-05" db="UniProtKB">
        <authorList>
            <consortium name="EnsemblMetazoa"/>
        </authorList>
    </citation>
    <scope>IDENTIFICATION</scope>
    <source>
        <strain evidence="2">wikel</strain>
    </source>
</reference>
<dbReference type="PaxDb" id="6945-B7Q9H8"/>